<dbReference type="PANTHER" id="PTHR42878:SF14">
    <property type="entry name" value="OSMOLARITY TWO-COMPONENT SYSTEM PROTEIN SSK1"/>
    <property type="match status" value="1"/>
</dbReference>
<dbReference type="InterPro" id="IPR005467">
    <property type="entry name" value="His_kinase_dom"/>
</dbReference>
<protein>
    <recommendedName>
        <fullName evidence="2">histidine kinase</fullName>
        <ecNumber evidence="2">2.7.13.3</ecNumber>
    </recommendedName>
</protein>
<keyword evidence="6" id="KW-0067">ATP-binding</keyword>
<sequence length="797" mass="91318">MIIDLFKHLEDSHSKKLTYQVANRSTLTIDALSQWEISPTAVFGGEKGNLILNNSLIHYYVKEDVVGDDIIYVQGNSKSGQEIIKLEIQIVNTFRPRARIIKIIGQELISNDVIALVELIKNSYDADATNLTVSLNDIFSDEGSLIIKDDGIGMSYEKVTNVWLEPATPDKKSKEEYTYSQYYQRRFLGEKGIGRFAAHRLGEKIELTTRAKNNVGELLNYETQVEIDWSAFTDDKYLTEIPIKVEKQNIPQVFINGSGTLIKITRINPWKNLKAVRDAVLRIRSLESPIKPLNTGLDNDDTINDPGININIESNDPALTQNINDIKSLKDLLDTAFYKFSASVDEKGIISYDYSFNRPDYPDKKRNEESLSADLKGFNINWFEENTLNPVNTPGAFHIDFFAWDLETSALKVAGLAKYYREIIGPNTGVRIYRDNFRVWPYGEDDDDWLELDLNRLNAPKERSVSRNQVFGIIHISSVKNPFLVDQSNREGLINNIQYQHFYNLVSSSITLFAKERKKDKINLERVSQKKVLSDSVTDSINLLRDQIHLNEHTNLYKDSVKKIELSYRDKINDVLERYMMAAAIGISYSLPIHEMKLRLTSIKHVVEDIEKNPLLQDKFLRKLYDDIKETEAIVNAVTSIMSRQKKQKVTLFKVANNVKILKERELEKYQIDFEITGDKTLEVEAVPGLLNTAVLNIVDNAIYWLRVKQLESREQLADFKAKISIHIGIHVEKPYISIKDNGNGLEDPFDLLVEPYYSRKTDGLGLGLYLVNEIMIRFGGYFEGYNENGAVFNLIF</sequence>
<proteinExistence type="predicted"/>
<dbReference type="Gene3D" id="3.30.565.10">
    <property type="entry name" value="Histidine kinase-like ATPase, C-terminal domain"/>
    <property type="match status" value="2"/>
</dbReference>
<evidence type="ECO:0000256" key="4">
    <source>
        <dbReference type="ARBA" id="ARBA00022777"/>
    </source>
</evidence>
<dbReference type="SUPFAM" id="SSF55874">
    <property type="entry name" value="ATPase domain of HSP90 chaperone/DNA topoisomerase II/histidine kinase"/>
    <property type="match status" value="2"/>
</dbReference>
<keyword evidence="6" id="KW-0547">Nucleotide-binding</keyword>
<dbReference type="Proteomes" id="UP001241110">
    <property type="component" value="Unassembled WGS sequence"/>
</dbReference>
<dbReference type="RefSeq" id="WP_313983642.1">
    <property type="nucleotide sequence ID" value="NZ_JASJOS010000011.1"/>
</dbReference>
<dbReference type="InterPro" id="IPR050351">
    <property type="entry name" value="BphY/WalK/GraS-like"/>
</dbReference>
<dbReference type="EC" id="2.7.13.3" evidence="2"/>
<comment type="catalytic activity">
    <reaction evidence="1">
        <text>ATP + protein L-histidine = ADP + protein N-phospho-L-histidine.</text>
        <dbReference type="EC" id="2.7.13.3"/>
    </reaction>
</comment>
<dbReference type="Pfam" id="PF02518">
    <property type="entry name" value="HATPase_c"/>
    <property type="match status" value="1"/>
</dbReference>
<evidence type="ECO:0000256" key="3">
    <source>
        <dbReference type="ARBA" id="ARBA00022679"/>
    </source>
</evidence>
<feature type="domain" description="Histidine kinase" evidence="5">
    <location>
        <begin position="591"/>
        <end position="797"/>
    </location>
</feature>
<evidence type="ECO:0000313" key="7">
    <source>
        <dbReference type="Proteomes" id="UP001241110"/>
    </source>
</evidence>
<dbReference type="GO" id="GO:0007234">
    <property type="term" value="P:osmosensory signaling via phosphorelay pathway"/>
    <property type="evidence" value="ECO:0007669"/>
    <property type="project" value="TreeGrafter"/>
</dbReference>
<evidence type="ECO:0000256" key="2">
    <source>
        <dbReference type="ARBA" id="ARBA00012438"/>
    </source>
</evidence>
<gene>
    <name evidence="6" type="ORF">QNI16_24005</name>
</gene>
<evidence type="ECO:0000259" key="5">
    <source>
        <dbReference type="PROSITE" id="PS50109"/>
    </source>
</evidence>
<dbReference type="PROSITE" id="PS50109">
    <property type="entry name" value="HIS_KIN"/>
    <property type="match status" value="1"/>
</dbReference>
<dbReference type="GO" id="GO:0005524">
    <property type="term" value="F:ATP binding"/>
    <property type="evidence" value="ECO:0007669"/>
    <property type="project" value="UniProtKB-KW"/>
</dbReference>
<dbReference type="EMBL" id="JASJOS010000011">
    <property type="protein sequence ID" value="MDJ1483584.1"/>
    <property type="molecule type" value="Genomic_DNA"/>
</dbReference>
<name>A0AAE3U832_9BACT</name>
<evidence type="ECO:0000256" key="1">
    <source>
        <dbReference type="ARBA" id="ARBA00000085"/>
    </source>
</evidence>
<dbReference type="GO" id="GO:0004673">
    <property type="term" value="F:protein histidine kinase activity"/>
    <property type="evidence" value="ECO:0007669"/>
    <property type="project" value="UniProtKB-EC"/>
</dbReference>
<dbReference type="InterPro" id="IPR036890">
    <property type="entry name" value="HATPase_C_sf"/>
</dbReference>
<keyword evidence="3" id="KW-0808">Transferase</keyword>
<keyword evidence="4" id="KW-0418">Kinase</keyword>
<dbReference type="GO" id="GO:0030295">
    <property type="term" value="F:protein kinase activator activity"/>
    <property type="evidence" value="ECO:0007669"/>
    <property type="project" value="TreeGrafter"/>
</dbReference>
<reference evidence="6" key="1">
    <citation type="submission" date="2023-05" db="EMBL/GenBank/DDBJ databases">
        <authorList>
            <person name="Zhang X."/>
        </authorList>
    </citation>
    <scope>NUCLEOTIDE SEQUENCE</scope>
    <source>
        <strain evidence="6">YF14B1</strain>
    </source>
</reference>
<dbReference type="PANTHER" id="PTHR42878">
    <property type="entry name" value="TWO-COMPONENT HISTIDINE KINASE"/>
    <property type="match status" value="1"/>
</dbReference>
<dbReference type="Pfam" id="PF13589">
    <property type="entry name" value="HATPase_c_3"/>
    <property type="match status" value="1"/>
</dbReference>
<dbReference type="GO" id="GO:0000156">
    <property type="term" value="F:phosphorelay response regulator activity"/>
    <property type="evidence" value="ECO:0007669"/>
    <property type="project" value="TreeGrafter"/>
</dbReference>
<dbReference type="InterPro" id="IPR003594">
    <property type="entry name" value="HATPase_dom"/>
</dbReference>
<accession>A0AAE3U832</accession>
<dbReference type="AlphaFoldDB" id="A0AAE3U832"/>
<evidence type="ECO:0000313" key="6">
    <source>
        <dbReference type="EMBL" id="MDJ1483584.1"/>
    </source>
</evidence>
<comment type="caution">
    <text evidence="6">The sequence shown here is derived from an EMBL/GenBank/DDBJ whole genome shotgun (WGS) entry which is preliminary data.</text>
</comment>
<organism evidence="6 7">
    <name type="scientific">Xanthocytophaga flava</name>
    <dbReference type="NCBI Taxonomy" id="3048013"/>
    <lineage>
        <taxon>Bacteria</taxon>
        <taxon>Pseudomonadati</taxon>
        <taxon>Bacteroidota</taxon>
        <taxon>Cytophagia</taxon>
        <taxon>Cytophagales</taxon>
        <taxon>Rhodocytophagaceae</taxon>
        <taxon>Xanthocytophaga</taxon>
    </lineage>
</organism>